<evidence type="ECO:0000259" key="1">
    <source>
        <dbReference type="Pfam" id="PF18668"/>
    </source>
</evidence>
<dbReference type="Proteomes" id="UP000290875">
    <property type="component" value="Unassembled WGS sequence"/>
</dbReference>
<organism evidence="2 3">
    <name type="scientific">Enterobacter cloacae</name>
    <dbReference type="NCBI Taxonomy" id="550"/>
    <lineage>
        <taxon>Bacteria</taxon>
        <taxon>Pseudomonadati</taxon>
        <taxon>Pseudomonadota</taxon>
        <taxon>Gammaproteobacteria</taxon>
        <taxon>Enterobacterales</taxon>
        <taxon>Enterobacteriaceae</taxon>
        <taxon>Enterobacter</taxon>
        <taxon>Enterobacter cloacae complex</taxon>
    </lineage>
</organism>
<sequence length="701" mass="76048">MTTYATNNALGSTDPRDLYDNSQNFDFALNDITQAIWKDRFGRDRHSWYGLESMVSEAASSFGYITLVGVSFNTGATVHLNEVLLNPADNGYYKWTGSFPDGGKIVPPNSSPDTTGGQGPGKWLNVGDSTLRSDLATGGKATLIGYNAETVQTALTRHDTDFSRIISLDERTAVPPNEYSGNKHWTPIFEEGHQLTNYVFKTPVHVDFQFSSDPLNVATGPLFTFGRDDLSGSAAYWSQDSYELRNIMADGGTPEIAVFEPWTGHTATVEDNRILSNGDPTKYAINFKAQNWWPIVRGNTFADYTAKAGNFCKAADDEGSSADKYTGNSRVLFTHNRCKWLGTGTGGIMLYSSGVAAVIRDNASENGRIAVKLGYPSSYAKIDSLYNELIAGGQSVIEFGDDVAAPNNTFTGNTINNVYCNFHGFNTNSFIKTANASVLFNELFIDEVNITNTPAVTAYVPPIIKANDLAFQKIICGRLSAANMPLLPMTTNYIAVIDKYSLDIPAVNSDLVYIENASVAVPANSTTAVAPGWYAKSSSPATFARTGSGSPRADLRNSRYIGSLSAAAGATSTLYFQFPRADLINYEYVTIQFLINTSQAVTNVVKTSVFNPDGTKFQLDLRNVSSAASWSEVTITVSSRDANSSGSLINVEIGNSSPSAMTTYATGFRMNRGQFGMCYRANAKSYAQTVREKDDVTYIAP</sequence>
<comment type="caution">
    <text evidence="2">The sequence shown here is derived from an EMBL/GenBank/DDBJ whole genome shotgun (WGS) entry which is preliminary data.</text>
</comment>
<protein>
    <recommendedName>
        <fullName evidence="1">Tail spike TSP1/Gp66 N-terminal domain-containing protein</fullName>
    </recommendedName>
</protein>
<evidence type="ECO:0000313" key="3">
    <source>
        <dbReference type="Proteomes" id="UP000290875"/>
    </source>
</evidence>
<name>A0A4Q2E866_ENTCL</name>
<evidence type="ECO:0000313" key="2">
    <source>
        <dbReference type="EMBL" id="RXW28981.1"/>
    </source>
</evidence>
<reference evidence="2 3" key="1">
    <citation type="submission" date="2018-06" db="EMBL/GenBank/DDBJ databases">
        <title>Carbapenemase-producing Enterobacteriaceae present in wastewater treatment plant effluent and nearby surface waters in the US.</title>
        <authorList>
            <person name="Mathys D.A."/>
            <person name="Mollenkopf D.F."/>
            <person name="Feicht S.M."/>
            <person name="Adams R.J."/>
            <person name="Albers A.L."/>
            <person name="Grooters S.V."/>
            <person name="Stuever D.M."/>
            <person name="Daniels J.B."/>
            <person name="Wittum T.E."/>
        </authorList>
    </citation>
    <scope>NUCLEOTIDE SEQUENCE [LARGE SCALE GENOMIC DNA]</scope>
    <source>
        <strain evidence="2 3">GEO_4_Eff_A</strain>
    </source>
</reference>
<dbReference type="InterPro" id="IPR011050">
    <property type="entry name" value="Pectin_lyase_fold/virulence"/>
</dbReference>
<dbReference type="Gene3D" id="2.10.10.80">
    <property type="match status" value="1"/>
</dbReference>
<dbReference type="InterPro" id="IPR040775">
    <property type="entry name" value="Tail_spike_N"/>
</dbReference>
<dbReference type="SUPFAM" id="SSF51126">
    <property type="entry name" value="Pectin lyase-like"/>
    <property type="match status" value="1"/>
</dbReference>
<proteinExistence type="predicted"/>
<feature type="domain" description="Tail spike TSP1/Gp66 N-terminal" evidence="1">
    <location>
        <begin position="58"/>
        <end position="128"/>
    </location>
</feature>
<accession>A0A4Q2E866</accession>
<dbReference type="EMBL" id="QJSL01000009">
    <property type="protein sequence ID" value="RXW28981.1"/>
    <property type="molecule type" value="Genomic_DNA"/>
</dbReference>
<dbReference type="RefSeq" id="WP_129324286.1">
    <property type="nucleotide sequence ID" value="NZ_QJSL01000009.1"/>
</dbReference>
<dbReference type="AlphaFoldDB" id="A0A4Q2E866"/>
<dbReference type="Pfam" id="PF18668">
    <property type="entry name" value="Tail_spike_N"/>
    <property type="match status" value="1"/>
</dbReference>
<gene>
    <name evidence="2" type="ORF">DM877_11285</name>
</gene>